<feature type="domain" description="HTH tetR-type" evidence="3">
    <location>
        <begin position="22"/>
        <end position="82"/>
    </location>
</feature>
<reference evidence="4" key="1">
    <citation type="submission" date="2023-03" db="EMBL/GenBank/DDBJ databases">
        <title>Andean soil-derived lignocellulolytic bacterial consortium as a source of novel taxa and putative plastic-active enzymes.</title>
        <authorList>
            <person name="Diaz-Garcia L."/>
            <person name="Chuvochina M."/>
            <person name="Feuerriegel G."/>
            <person name="Bunk B."/>
            <person name="Sproer C."/>
            <person name="Streit W.R."/>
            <person name="Rodriguez L.M."/>
            <person name="Overmann J."/>
            <person name="Jimenez D.J."/>
        </authorList>
    </citation>
    <scope>NUCLEOTIDE SEQUENCE</scope>
    <source>
        <strain evidence="4">MAG 4610</strain>
    </source>
</reference>
<dbReference type="AlphaFoldDB" id="A0AAJ5W0U6"/>
<protein>
    <submittedName>
        <fullName evidence="4">TetR/AcrR family transcriptional regulator</fullName>
    </submittedName>
</protein>
<keyword evidence="1 2" id="KW-0238">DNA-binding</keyword>
<dbReference type="PROSITE" id="PS50977">
    <property type="entry name" value="HTH_TETR_2"/>
    <property type="match status" value="1"/>
</dbReference>
<evidence type="ECO:0000313" key="4">
    <source>
        <dbReference type="EMBL" id="WEK13480.1"/>
    </source>
</evidence>
<proteinExistence type="predicted"/>
<dbReference type="SUPFAM" id="SSF46689">
    <property type="entry name" value="Homeodomain-like"/>
    <property type="match status" value="1"/>
</dbReference>
<dbReference type="InterPro" id="IPR036271">
    <property type="entry name" value="Tet_transcr_reg_TetR-rel_C_sf"/>
</dbReference>
<dbReference type="GO" id="GO:0003677">
    <property type="term" value="F:DNA binding"/>
    <property type="evidence" value="ECO:0007669"/>
    <property type="project" value="UniProtKB-UniRule"/>
</dbReference>
<dbReference type="SUPFAM" id="SSF48498">
    <property type="entry name" value="Tetracyclin repressor-like, C-terminal domain"/>
    <property type="match status" value="1"/>
</dbReference>
<name>A0AAJ5W0U6_9MICO</name>
<dbReference type="Gene3D" id="1.10.357.10">
    <property type="entry name" value="Tetracycline Repressor, domain 2"/>
    <property type="match status" value="1"/>
</dbReference>
<gene>
    <name evidence="4" type="ORF">P0Y48_13630</name>
</gene>
<sequence length="232" mass="25955">MHHPDGSVPSRRRPERLGGRPVLDVDAVAEAALSEVAVTGLARLTVAAVARRLQVTPRAIYHYVPDRDGLARIAVARWLRRMPTLSPTDPPREALRRYVVESARHFVTYRFIHDVALAKGFEYGEDFFVMQEREVVTLVSWGASPSDALLIFNEIARFVDGSARHYPEVFLPDAEPIWPDMGRPLSEIAPTEAETRYPLSATAHPITSAHQIAFGLDLFLDGLTTRLPALRR</sequence>
<evidence type="ECO:0000256" key="1">
    <source>
        <dbReference type="ARBA" id="ARBA00023125"/>
    </source>
</evidence>
<dbReference type="InterPro" id="IPR009057">
    <property type="entry name" value="Homeodomain-like_sf"/>
</dbReference>
<dbReference type="InterPro" id="IPR001647">
    <property type="entry name" value="HTH_TetR"/>
</dbReference>
<evidence type="ECO:0000256" key="2">
    <source>
        <dbReference type="PROSITE-ProRule" id="PRU00335"/>
    </source>
</evidence>
<feature type="DNA-binding region" description="H-T-H motif" evidence="2">
    <location>
        <begin position="45"/>
        <end position="64"/>
    </location>
</feature>
<organism evidence="4 5">
    <name type="scientific">Candidatus Microbacterium phytovorans</name>
    <dbReference type="NCBI Taxonomy" id="3121374"/>
    <lineage>
        <taxon>Bacteria</taxon>
        <taxon>Bacillati</taxon>
        <taxon>Actinomycetota</taxon>
        <taxon>Actinomycetes</taxon>
        <taxon>Micrococcales</taxon>
        <taxon>Microbacteriaceae</taxon>
        <taxon>Microbacterium</taxon>
    </lineage>
</organism>
<evidence type="ECO:0000313" key="5">
    <source>
        <dbReference type="Proteomes" id="UP001213972"/>
    </source>
</evidence>
<evidence type="ECO:0000259" key="3">
    <source>
        <dbReference type="PROSITE" id="PS50977"/>
    </source>
</evidence>
<dbReference type="Proteomes" id="UP001213972">
    <property type="component" value="Chromosome"/>
</dbReference>
<dbReference type="Pfam" id="PF00440">
    <property type="entry name" value="TetR_N"/>
    <property type="match status" value="1"/>
</dbReference>
<accession>A0AAJ5W0U6</accession>
<dbReference type="EMBL" id="CP119321">
    <property type="protein sequence ID" value="WEK13480.1"/>
    <property type="molecule type" value="Genomic_DNA"/>
</dbReference>